<proteinExistence type="predicted"/>
<reference evidence="1 2" key="1">
    <citation type="submission" date="2022-11" db="EMBL/GenBank/DDBJ databases">
        <title>Genome sequencing of Acetobacter type strain.</title>
        <authorList>
            <person name="Heo J."/>
            <person name="Lee D."/>
            <person name="Han B.-H."/>
            <person name="Hong S.-B."/>
            <person name="Kwon S.-W."/>
        </authorList>
    </citation>
    <scope>NUCLEOTIDE SEQUENCE [LARGE SCALE GENOMIC DNA]</scope>
    <source>
        <strain evidence="1 2">KACC 21253</strain>
    </source>
</reference>
<accession>A0ABT3QCA4</accession>
<name>A0ABT3QCA4_9PROT</name>
<sequence>MEMMSGAFARSAHGVLSEQAVVAGYQPPCAALRAAFAVCLAGTPVLRRDLSPVLMAELEHYAAWLQAALQPPSELLVAAWLKKLGGLVTNPPGGDSAAARCAAIFEVCGELAAGVWNRSARMAWVRQPPRNDYYAGARWPSPSELYTLLVPFDTALRRDAEGCRKLMKSLKNH</sequence>
<organism evidence="1 2">
    <name type="scientific">Acetobacter thailandicus</name>
    <dbReference type="NCBI Taxonomy" id="1502842"/>
    <lineage>
        <taxon>Bacteria</taxon>
        <taxon>Pseudomonadati</taxon>
        <taxon>Pseudomonadota</taxon>
        <taxon>Alphaproteobacteria</taxon>
        <taxon>Acetobacterales</taxon>
        <taxon>Acetobacteraceae</taxon>
        <taxon>Acetobacter</taxon>
    </lineage>
</organism>
<evidence type="ECO:0000313" key="2">
    <source>
        <dbReference type="Proteomes" id="UP001301152"/>
    </source>
</evidence>
<evidence type="ECO:0000313" key="1">
    <source>
        <dbReference type="EMBL" id="MCX2562901.1"/>
    </source>
</evidence>
<keyword evidence="2" id="KW-1185">Reference proteome</keyword>
<protein>
    <submittedName>
        <fullName evidence="1">Uncharacterized protein</fullName>
    </submittedName>
</protein>
<comment type="caution">
    <text evidence="1">The sequence shown here is derived from an EMBL/GenBank/DDBJ whole genome shotgun (WGS) entry which is preliminary data.</text>
</comment>
<dbReference type="RefSeq" id="WP_173559995.1">
    <property type="nucleotide sequence ID" value="NZ_JAPIUZ010000001.1"/>
</dbReference>
<gene>
    <name evidence="1" type="ORF">OQ497_02795</name>
</gene>
<dbReference type="EMBL" id="JAPIUZ010000001">
    <property type="protein sequence ID" value="MCX2562901.1"/>
    <property type="molecule type" value="Genomic_DNA"/>
</dbReference>
<dbReference type="Proteomes" id="UP001301152">
    <property type="component" value="Unassembled WGS sequence"/>
</dbReference>